<reference evidence="3" key="1">
    <citation type="journal article" date="2020" name="Stud. Mycol.">
        <title>101 Dothideomycetes genomes: a test case for predicting lifestyles and emergence of pathogens.</title>
        <authorList>
            <person name="Haridas S."/>
            <person name="Albert R."/>
            <person name="Binder M."/>
            <person name="Bloem J."/>
            <person name="Labutti K."/>
            <person name="Salamov A."/>
            <person name="Andreopoulos B."/>
            <person name="Baker S."/>
            <person name="Barry K."/>
            <person name="Bills G."/>
            <person name="Bluhm B."/>
            <person name="Cannon C."/>
            <person name="Castanera R."/>
            <person name="Culley D."/>
            <person name="Daum C."/>
            <person name="Ezra D."/>
            <person name="Gonzalez J."/>
            <person name="Henrissat B."/>
            <person name="Kuo A."/>
            <person name="Liang C."/>
            <person name="Lipzen A."/>
            <person name="Lutzoni F."/>
            <person name="Magnuson J."/>
            <person name="Mondo S."/>
            <person name="Nolan M."/>
            <person name="Ohm R."/>
            <person name="Pangilinan J."/>
            <person name="Park H.-J."/>
            <person name="Ramirez L."/>
            <person name="Alfaro M."/>
            <person name="Sun H."/>
            <person name="Tritt A."/>
            <person name="Yoshinaga Y."/>
            <person name="Zwiers L.-H."/>
            <person name="Turgeon B."/>
            <person name="Goodwin S."/>
            <person name="Spatafora J."/>
            <person name="Crous P."/>
            <person name="Grigoriev I."/>
        </authorList>
    </citation>
    <scope>NUCLEOTIDE SEQUENCE</scope>
    <source>
        <strain evidence="3">CBS 121410</strain>
    </source>
</reference>
<dbReference type="EMBL" id="ML978884">
    <property type="protein sequence ID" value="KAF2083135.1"/>
    <property type="molecule type" value="Genomic_DNA"/>
</dbReference>
<evidence type="ECO:0000256" key="1">
    <source>
        <dbReference type="ARBA" id="ARBA00005536"/>
    </source>
</evidence>
<dbReference type="GO" id="GO:0015031">
    <property type="term" value="P:protein transport"/>
    <property type="evidence" value="ECO:0007669"/>
    <property type="project" value="InterPro"/>
</dbReference>
<evidence type="ECO:0000313" key="3">
    <source>
        <dbReference type="EMBL" id="KAF2083135.1"/>
    </source>
</evidence>
<dbReference type="Gene3D" id="1.20.1260.60">
    <property type="entry name" value="Vacuolar protein sorting-associated protein Ist1"/>
    <property type="match status" value="1"/>
</dbReference>
<dbReference type="FunFam" id="1.20.1260.60:FF:000002">
    <property type="entry name" value="Vacuolar protein sorting-associated protein IST1"/>
    <property type="match status" value="1"/>
</dbReference>
<evidence type="ECO:0000256" key="2">
    <source>
        <dbReference type="SAM" id="MobiDB-lite"/>
    </source>
</evidence>
<dbReference type="InterPro" id="IPR042277">
    <property type="entry name" value="IST1-like"/>
</dbReference>
<dbReference type="OrthoDB" id="29853at2759"/>
<protein>
    <submittedName>
        <fullName evidence="3">DUF292-domain-containing protein</fullName>
    </submittedName>
</protein>
<accession>A0A9P4HPS1</accession>
<feature type="region of interest" description="Disordered" evidence="2">
    <location>
        <begin position="180"/>
        <end position="312"/>
    </location>
</feature>
<comment type="similarity">
    <text evidence="1">Belongs to the IST1 family.</text>
</comment>
<comment type="caution">
    <text evidence="3">The sequence shown here is derived from an EMBL/GenBank/DDBJ whole genome shotgun (WGS) entry which is preliminary data.</text>
</comment>
<proteinExistence type="inferred from homology"/>
<dbReference type="Proteomes" id="UP000799776">
    <property type="component" value="Unassembled WGS sequence"/>
</dbReference>
<evidence type="ECO:0000313" key="4">
    <source>
        <dbReference type="Proteomes" id="UP000799776"/>
    </source>
</evidence>
<sequence length="324" mass="35202">MAPNSTLISKLKVQLKLAISRLRMVQQKDTALAKQSRRSMAQLLEQGKIESARIRIENIIRSDLTTELHEILELYCELLLARSQLLDPALTSASETTTGVEPTLLEPISSLIHAAPRTSIRELHTVRTLLIERYGKELAVQAMEGTGVAPRVLSKLRTEAPRTELVDAYLREIARTYGVRVPGMDDEEGEDDDNDNDDDDASDDAPSTGLQKASVPVPTPARLSNVDPDDELSRATPPREFNGPASPLRIAPPSPSSENVAPRVRVPGAADLRVPGAADARSAPALNLKPGPKMKKVREEEGSGPGGKIPDVDELAKRFAALKR</sequence>
<dbReference type="AlphaFoldDB" id="A0A9P4HPS1"/>
<dbReference type="PANTHER" id="PTHR12161">
    <property type="entry name" value="IST1 FAMILY MEMBER"/>
    <property type="match status" value="1"/>
</dbReference>
<name>A0A9P4HPS1_9PEZI</name>
<keyword evidence="4" id="KW-1185">Reference proteome</keyword>
<dbReference type="Pfam" id="PF03398">
    <property type="entry name" value="Ist1"/>
    <property type="match status" value="1"/>
</dbReference>
<gene>
    <name evidence="3" type="ORF">K490DRAFT_70140</name>
</gene>
<dbReference type="InterPro" id="IPR005061">
    <property type="entry name" value="Ist1"/>
</dbReference>
<dbReference type="PANTHER" id="PTHR12161:SF5">
    <property type="entry name" value="IST1 HOMOLOG"/>
    <property type="match status" value="1"/>
</dbReference>
<organism evidence="3 4">
    <name type="scientific">Saccharata proteae CBS 121410</name>
    <dbReference type="NCBI Taxonomy" id="1314787"/>
    <lineage>
        <taxon>Eukaryota</taxon>
        <taxon>Fungi</taxon>
        <taxon>Dikarya</taxon>
        <taxon>Ascomycota</taxon>
        <taxon>Pezizomycotina</taxon>
        <taxon>Dothideomycetes</taxon>
        <taxon>Dothideomycetes incertae sedis</taxon>
        <taxon>Botryosphaeriales</taxon>
        <taxon>Saccharataceae</taxon>
        <taxon>Saccharata</taxon>
    </lineage>
</organism>
<feature type="compositionally biased region" description="Acidic residues" evidence="2">
    <location>
        <begin position="184"/>
        <end position="203"/>
    </location>
</feature>